<sequence>MNQLVPVEEANSLIAQGLALHIAGEEAALRRLQRGNWIGGTIPYFLTHEGGVVERDRVFVTVLPREITDVSTRLIDIGHIPAIATEAPSNGFTLVIVPGLSDIHTTYGLTASSIPGIFETAVAGWVSGVHLDEIGKVTPKVFEGPTGVVSDSAIVTLRASLPPSRVAVIGTINVFEPGFGDEIVFQESSFSAGRCMINGTPEDFYDYAMRKKLDLTLPLISEKAGMVINTAFHALNHETRKALFYAPVMKGRVYHQAQPMPDYRLALIAAAKKLSLAPAFSCNCVLNYVHGKLEGDQFIPMPGPATFGEIAHVLANQTLVYLTIRDK</sequence>
<evidence type="ECO:0000313" key="1">
    <source>
        <dbReference type="EMBL" id="NIK89400.1"/>
    </source>
</evidence>
<reference evidence="1 2" key="1">
    <citation type="submission" date="2020-03" db="EMBL/GenBank/DDBJ databases">
        <title>Genomic Encyclopedia of Type Strains, Phase IV (KMG-IV): sequencing the most valuable type-strain genomes for metagenomic binning, comparative biology and taxonomic classification.</title>
        <authorList>
            <person name="Goeker M."/>
        </authorList>
    </citation>
    <scope>NUCLEOTIDE SEQUENCE [LARGE SCALE GENOMIC DNA]</scope>
    <source>
        <strain evidence="1 2">DSM 19867</strain>
    </source>
</reference>
<organism evidence="1 2">
    <name type="scientific">Rhizomicrobium palustre</name>
    <dbReference type="NCBI Taxonomy" id="189966"/>
    <lineage>
        <taxon>Bacteria</taxon>
        <taxon>Pseudomonadati</taxon>
        <taxon>Pseudomonadota</taxon>
        <taxon>Alphaproteobacteria</taxon>
        <taxon>Micropepsales</taxon>
        <taxon>Micropepsaceae</taxon>
        <taxon>Rhizomicrobium</taxon>
    </lineage>
</organism>
<dbReference type="Proteomes" id="UP000570514">
    <property type="component" value="Unassembled WGS sequence"/>
</dbReference>
<dbReference type="EMBL" id="JAASRM010000001">
    <property type="protein sequence ID" value="NIK89400.1"/>
    <property type="molecule type" value="Genomic_DNA"/>
</dbReference>
<name>A0A846N2T2_9PROT</name>
<dbReference type="InterPro" id="IPR054249">
    <property type="entry name" value="DUF6976"/>
</dbReference>
<dbReference type="RefSeq" id="WP_167083492.1">
    <property type="nucleotide sequence ID" value="NZ_BAAADC010000001.1"/>
</dbReference>
<accession>A0A846N2T2</accession>
<protein>
    <submittedName>
        <fullName evidence="1">Uncharacterized protein</fullName>
    </submittedName>
</protein>
<proteinExistence type="predicted"/>
<dbReference type="AlphaFoldDB" id="A0A846N2T2"/>
<keyword evidence="2" id="KW-1185">Reference proteome</keyword>
<dbReference type="Pfam" id="PF22396">
    <property type="entry name" value="DUF6976"/>
    <property type="match status" value="1"/>
</dbReference>
<gene>
    <name evidence="1" type="ORF">FHS83_002718</name>
</gene>
<evidence type="ECO:0000313" key="2">
    <source>
        <dbReference type="Proteomes" id="UP000570514"/>
    </source>
</evidence>
<comment type="caution">
    <text evidence="1">The sequence shown here is derived from an EMBL/GenBank/DDBJ whole genome shotgun (WGS) entry which is preliminary data.</text>
</comment>